<evidence type="ECO:0000313" key="2">
    <source>
        <dbReference type="Proteomes" id="UP001159329"/>
    </source>
</evidence>
<accession>A0AA42I5D7</accession>
<organism evidence="1 2">
    <name type="scientific">Acinetobacter courvalinii</name>
    <dbReference type="NCBI Taxonomy" id="280147"/>
    <lineage>
        <taxon>Bacteria</taxon>
        <taxon>Pseudomonadati</taxon>
        <taxon>Pseudomonadota</taxon>
        <taxon>Gammaproteobacteria</taxon>
        <taxon>Moraxellales</taxon>
        <taxon>Moraxellaceae</taxon>
        <taxon>Acinetobacter</taxon>
    </lineage>
</organism>
<name>A0AA42I5D7_9GAMM</name>
<dbReference type="Proteomes" id="UP001159329">
    <property type="component" value="Unassembled WGS sequence"/>
</dbReference>
<evidence type="ECO:0000313" key="1">
    <source>
        <dbReference type="EMBL" id="MDH0562875.1"/>
    </source>
</evidence>
<gene>
    <name evidence="1" type="ORF">N7644_04170</name>
</gene>
<dbReference type="EMBL" id="JAOEEO010000001">
    <property type="protein sequence ID" value="MDH0562875.1"/>
    <property type="molecule type" value="Genomic_DNA"/>
</dbReference>
<sequence length="127" mass="14076">MNRHNLAKQAGKDKQNSDYVTGDVVVYISGGNNELHEIYKVHSNTCVSIKPLKGSLLLQRVTSAALLRHATVTEIQAGKRSLNTDLVILDMGDDHDIENHISKNCLVISNDFSKFLSRALNAQKEMT</sequence>
<reference evidence="1" key="1">
    <citation type="submission" date="2022-09" db="EMBL/GenBank/DDBJ databases">
        <title>Intensive care unit water sources are persistently colonized with multi-drug resistant bacteria and are the site of extensive horizontal gene transfer of antibiotic resistance genes.</title>
        <authorList>
            <person name="Diorio-Toth L."/>
        </authorList>
    </citation>
    <scope>NUCLEOTIDE SEQUENCE</scope>
    <source>
        <strain evidence="1">GD04005</strain>
    </source>
</reference>
<proteinExistence type="predicted"/>
<protein>
    <submittedName>
        <fullName evidence="1">Uncharacterized protein</fullName>
    </submittedName>
</protein>
<comment type="caution">
    <text evidence="1">The sequence shown here is derived from an EMBL/GenBank/DDBJ whole genome shotgun (WGS) entry which is preliminary data.</text>
</comment>
<dbReference type="RefSeq" id="WP_279694521.1">
    <property type="nucleotide sequence ID" value="NZ_JAOEEO010000001.1"/>
</dbReference>
<dbReference type="AlphaFoldDB" id="A0AA42I5D7"/>